<dbReference type="OrthoDB" id="9801421at2"/>
<feature type="domain" description="Peptidase S9A N-terminal" evidence="6">
    <location>
        <begin position="4"/>
        <end position="405"/>
    </location>
</feature>
<dbReference type="InterPro" id="IPR029058">
    <property type="entry name" value="AB_hydrolase_fold"/>
</dbReference>
<comment type="caution">
    <text evidence="7">The sequence shown here is derived from an EMBL/GenBank/DDBJ whole genome shotgun (WGS) entry which is preliminary data.</text>
</comment>
<dbReference type="Gene3D" id="3.40.50.1820">
    <property type="entry name" value="alpha/beta hydrolase"/>
    <property type="match status" value="1"/>
</dbReference>
<dbReference type="GO" id="GO:0004252">
    <property type="term" value="F:serine-type endopeptidase activity"/>
    <property type="evidence" value="ECO:0007669"/>
    <property type="project" value="InterPro"/>
</dbReference>
<feature type="domain" description="Peptidase S9 prolyl oligopeptidase catalytic" evidence="5">
    <location>
        <begin position="465"/>
        <end position="680"/>
    </location>
</feature>
<accession>A0A853KDI6</accession>
<gene>
    <name evidence="7" type="ORF">AYW79_02880</name>
</gene>
<evidence type="ECO:0000259" key="6">
    <source>
        <dbReference type="Pfam" id="PF02897"/>
    </source>
</evidence>
<reference evidence="7 8" key="1">
    <citation type="submission" date="2016-02" db="EMBL/GenBank/DDBJ databases">
        <title>Draft genome sequence of Acidibacillus ferrooxidans SLC66.</title>
        <authorList>
            <person name="Oliveira G."/>
            <person name="Nancucheo I."/>
            <person name="Dall'Agnol H."/>
            <person name="Johnson B."/>
            <person name="Oliveira R."/>
            <person name="Nunes G.L."/>
            <person name="Tzotzos G."/>
            <person name="Orellana S.C."/>
            <person name="Salim A.C."/>
            <person name="Araujo F.M."/>
        </authorList>
    </citation>
    <scope>NUCLEOTIDE SEQUENCE [LARGE SCALE GENOMIC DNA]</scope>
    <source>
        <strain evidence="7 8">SLC66</strain>
    </source>
</reference>
<dbReference type="InterPro" id="IPR001375">
    <property type="entry name" value="Peptidase_S9_cat"/>
</dbReference>
<dbReference type="PANTHER" id="PTHR11757">
    <property type="entry name" value="PROTEASE FAMILY S9A OLIGOPEPTIDASE"/>
    <property type="match status" value="1"/>
</dbReference>
<dbReference type="RefSeq" id="WP_067561317.1">
    <property type="nucleotide sequence ID" value="NZ_LSUQ01000005.1"/>
</dbReference>
<evidence type="ECO:0000259" key="5">
    <source>
        <dbReference type="Pfam" id="PF00326"/>
    </source>
</evidence>
<keyword evidence="3" id="KW-0378">Hydrolase</keyword>
<dbReference type="PRINTS" id="PR00862">
    <property type="entry name" value="PROLIGOPTASE"/>
</dbReference>
<evidence type="ECO:0000256" key="3">
    <source>
        <dbReference type="ARBA" id="ARBA00022801"/>
    </source>
</evidence>
<dbReference type="SUPFAM" id="SSF50993">
    <property type="entry name" value="Peptidase/esterase 'gauge' domain"/>
    <property type="match status" value="1"/>
</dbReference>
<keyword evidence="4" id="KW-0720">Serine protease</keyword>
<evidence type="ECO:0000313" key="7">
    <source>
        <dbReference type="EMBL" id="OAG94947.1"/>
    </source>
</evidence>
<name>A0A853KDI6_9BACL</name>
<sequence length="684" mass="78759">MQSPMAKRIPHVHTLHDDQRVDDYYWLREKTNSEVLEYLEEENRYYDEKMKPLQSLKDRIFEAMKARVPEVEMQVPVQNGDYFYYARQEKALQYPIYARKCAKNRDELRDAREEIVLDLNELARAGGYLSVTVQRISPDQQKLAYLENRDGTDQYTAYVKDLATGELLSDQIPNVFIAGSLEWDGTGRYLFYVTVDETQRPYRLYRHELGSTQEDELIYEERDTAFTIDVYKARSGRFLFLQCSTKATSEVHFLEADRPRESFQCFEARRDGILYELEHWRDDFLLLTNENAANFTVFTCSIRGDDPARKKELVPYDAARYLQALHPFADHLLLEGRAGGSTQIWRYEDRRLEPLTWDESVYTVNVGRNPEYRASEVLIEYQSFLTPRTTIALRLSDGQKTVLQESPVAGEYVRDAYRQERRFAIAEDGTRVPYLLVYHRDAMTKGPAPLLLYAYGSYGINMDAHFDPQHIPLLDAGLVMAIAQIRGGSEMGRTWYEDGKLFRKRNTFTDYIAVAKDLLARNDTSKKLLAARGGSAGGLLMGAVANLAPELFQVVIADVPFVDVVTTMLDTSIPLTSLEWDEWGNPQDAAYYAYMKSYSPYDQVEAKAYPNMLVTTGLNDPRVGYFEPAKWVARLRATKTDDHTLLLKTHMGAGHFGSSGRFSHMEEMAERYAFLFHHLGLSFA</sequence>
<dbReference type="InterPro" id="IPR023302">
    <property type="entry name" value="Pept_S9A_N"/>
</dbReference>
<dbReference type="SUPFAM" id="SSF53474">
    <property type="entry name" value="alpha/beta-Hydrolases"/>
    <property type="match status" value="1"/>
</dbReference>
<dbReference type="EMBL" id="LSUQ01000005">
    <property type="protein sequence ID" value="OAG94947.1"/>
    <property type="molecule type" value="Genomic_DNA"/>
</dbReference>
<dbReference type="InterPro" id="IPR002470">
    <property type="entry name" value="Peptidase_S9A"/>
</dbReference>
<dbReference type="AlphaFoldDB" id="A0A853KDI6"/>
<dbReference type="PANTHER" id="PTHR11757:SF19">
    <property type="entry name" value="PROLYL ENDOPEPTIDASE-LIKE"/>
    <property type="match status" value="1"/>
</dbReference>
<organism evidence="7 8">
    <name type="scientific">Ferroacidibacillus organovorans</name>
    <dbReference type="NCBI Taxonomy" id="1765683"/>
    <lineage>
        <taxon>Bacteria</taxon>
        <taxon>Bacillati</taxon>
        <taxon>Bacillota</taxon>
        <taxon>Bacilli</taxon>
        <taxon>Bacillales</taxon>
        <taxon>Alicyclobacillaceae</taxon>
        <taxon>Ferroacidibacillus</taxon>
    </lineage>
</organism>
<comment type="similarity">
    <text evidence="1">Belongs to the peptidase S9A family.</text>
</comment>
<dbReference type="Proteomes" id="UP000077421">
    <property type="component" value="Unassembled WGS sequence"/>
</dbReference>
<evidence type="ECO:0000256" key="4">
    <source>
        <dbReference type="ARBA" id="ARBA00022825"/>
    </source>
</evidence>
<dbReference type="Pfam" id="PF00326">
    <property type="entry name" value="Peptidase_S9"/>
    <property type="match status" value="1"/>
</dbReference>
<dbReference type="InterPro" id="IPR051543">
    <property type="entry name" value="Serine_Peptidase_S9A"/>
</dbReference>
<proteinExistence type="inferred from homology"/>
<evidence type="ECO:0000256" key="2">
    <source>
        <dbReference type="ARBA" id="ARBA00022670"/>
    </source>
</evidence>
<keyword evidence="2 7" id="KW-0645">Protease</keyword>
<dbReference type="Gene3D" id="2.130.10.120">
    <property type="entry name" value="Prolyl oligopeptidase, N-terminal domain"/>
    <property type="match status" value="1"/>
</dbReference>
<dbReference type="GO" id="GO:0006508">
    <property type="term" value="P:proteolysis"/>
    <property type="evidence" value="ECO:0007669"/>
    <property type="project" value="UniProtKB-KW"/>
</dbReference>
<evidence type="ECO:0000256" key="1">
    <source>
        <dbReference type="ARBA" id="ARBA00005228"/>
    </source>
</evidence>
<evidence type="ECO:0000313" key="8">
    <source>
        <dbReference type="Proteomes" id="UP000077421"/>
    </source>
</evidence>
<protein>
    <submittedName>
        <fullName evidence="7">Protease 2</fullName>
    </submittedName>
</protein>
<dbReference type="Pfam" id="PF02897">
    <property type="entry name" value="Peptidase_S9_N"/>
    <property type="match status" value="1"/>
</dbReference>